<sequence length="508" mass="55405">MLESQVSSEEGSSVWGGPRLAVSKLNWEARHAEAIELADRLLVGLEDPQEVLGVLLAKLSALLNTDRLRECPEVIDEAWRVAQGGGVAPADLGEFHALAAFFAHREGSLERCVTNLVRGARALEATVTDVRALRPWIAMAVTYSYVGFHRHAVVAQGHAEQISLQGTAMDRRLATHPEIQVRHAVWLDQRGETEAAKAMLRELLVKLHSSDLIEMERAYLGYAAARYAALGGHGDFDARELLNGGTEPFLESEELRRLGHAALAIAEYRPAVALDLLKGASAADTRLGSAEVPRLRALAYVVQGDYAAAYAAAREVTVCFAKAADPVYDLFVDGITVRLDFDELRRTLTRYTDEAHTDALTGLPNRRHLERYVDELGRSDGTAMLGVCDLDHFKEVNTVHGHLVGDQVLGQVAAILSRTMRSNDFLARYGGDEFVIVLPGAGPAEAREIGDRLRAAVEAHDWNDLAPGTPVSMTVGFAPLNEPSGLAEAFRTADLLMLRAKRQSGEKR</sequence>
<feature type="domain" description="GGDEF" evidence="1">
    <location>
        <begin position="381"/>
        <end position="508"/>
    </location>
</feature>
<dbReference type="PROSITE" id="PS50887">
    <property type="entry name" value="GGDEF"/>
    <property type="match status" value="1"/>
</dbReference>
<organism evidence="2 3">
    <name type="scientific">Catenulispora subtropica</name>
    <dbReference type="NCBI Taxonomy" id="450798"/>
    <lineage>
        <taxon>Bacteria</taxon>
        <taxon>Bacillati</taxon>
        <taxon>Actinomycetota</taxon>
        <taxon>Actinomycetes</taxon>
        <taxon>Catenulisporales</taxon>
        <taxon>Catenulisporaceae</taxon>
        <taxon>Catenulispora</taxon>
    </lineage>
</organism>
<dbReference type="PANTHER" id="PTHR45138">
    <property type="entry name" value="REGULATORY COMPONENTS OF SENSORY TRANSDUCTION SYSTEM"/>
    <property type="match status" value="1"/>
</dbReference>
<dbReference type="InterPro" id="IPR050469">
    <property type="entry name" value="Diguanylate_Cyclase"/>
</dbReference>
<dbReference type="PANTHER" id="PTHR45138:SF9">
    <property type="entry name" value="DIGUANYLATE CYCLASE DGCM-RELATED"/>
    <property type="match status" value="1"/>
</dbReference>
<dbReference type="InterPro" id="IPR000160">
    <property type="entry name" value="GGDEF_dom"/>
</dbReference>
<protein>
    <recommendedName>
        <fullName evidence="1">GGDEF domain-containing protein</fullName>
    </recommendedName>
</protein>
<comment type="caution">
    <text evidence="2">The sequence shown here is derived from an EMBL/GenBank/DDBJ whole genome shotgun (WGS) entry which is preliminary data.</text>
</comment>
<dbReference type="EMBL" id="BAAAQM010000045">
    <property type="protein sequence ID" value="GAA1991185.1"/>
    <property type="molecule type" value="Genomic_DNA"/>
</dbReference>
<proteinExistence type="predicted"/>
<evidence type="ECO:0000259" key="1">
    <source>
        <dbReference type="PROSITE" id="PS50887"/>
    </source>
</evidence>
<dbReference type="InterPro" id="IPR043128">
    <property type="entry name" value="Rev_trsase/Diguanyl_cyclase"/>
</dbReference>
<reference evidence="2 3" key="1">
    <citation type="journal article" date="2019" name="Int. J. Syst. Evol. Microbiol.">
        <title>The Global Catalogue of Microorganisms (GCM) 10K type strain sequencing project: providing services to taxonomists for standard genome sequencing and annotation.</title>
        <authorList>
            <consortium name="The Broad Institute Genomics Platform"/>
            <consortium name="The Broad Institute Genome Sequencing Center for Infectious Disease"/>
            <person name="Wu L."/>
            <person name="Ma J."/>
        </authorList>
    </citation>
    <scope>NUCLEOTIDE SEQUENCE [LARGE SCALE GENOMIC DNA]</scope>
    <source>
        <strain evidence="2 3">JCM 16013</strain>
    </source>
</reference>
<dbReference type="NCBIfam" id="TIGR00254">
    <property type="entry name" value="GGDEF"/>
    <property type="match status" value="1"/>
</dbReference>
<gene>
    <name evidence="2" type="ORF">GCM10009838_63250</name>
</gene>
<accession>A0ABN2SRA1</accession>
<name>A0ABN2SRA1_9ACTN</name>
<dbReference type="SMART" id="SM00267">
    <property type="entry name" value="GGDEF"/>
    <property type="match status" value="1"/>
</dbReference>
<keyword evidence="3" id="KW-1185">Reference proteome</keyword>
<dbReference type="CDD" id="cd01949">
    <property type="entry name" value="GGDEF"/>
    <property type="match status" value="1"/>
</dbReference>
<dbReference type="SUPFAM" id="SSF55073">
    <property type="entry name" value="Nucleotide cyclase"/>
    <property type="match status" value="1"/>
</dbReference>
<dbReference type="Proteomes" id="UP001499854">
    <property type="component" value="Unassembled WGS sequence"/>
</dbReference>
<evidence type="ECO:0000313" key="3">
    <source>
        <dbReference type="Proteomes" id="UP001499854"/>
    </source>
</evidence>
<dbReference type="Pfam" id="PF00990">
    <property type="entry name" value="GGDEF"/>
    <property type="match status" value="1"/>
</dbReference>
<dbReference type="Gene3D" id="3.30.70.270">
    <property type="match status" value="1"/>
</dbReference>
<evidence type="ECO:0000313" key="2">
    <source>
        <dbReference type="EMBL" id="GAA1991185.1"/>
    </source>
</evidence>
<dbReference type="InterPro" id="IPR029787">
    <property type="entry name" value="Nucleotide_cyclase"/>
</dbReference>